<keyword evidence="10" id="KW-1185">Reference proteome</keyword>
<dbReference type="NCBIfam" id="TIGR04128">
    <property type="entry name" value="exoso_Fjoh_1448"/>
    <property type="match status" value="1"/>
</dbReference>
<evidence type="ECO:0000313" key="9">
    <source>
        <dbReference type="EMBL" id="SMG11041.1"/>
    </source>
</evidence>
<keyword evidence="4 8" id="KW-0812">Transmembrane</keyword>
<dbReference type="EMBL" id="FXAW01000001">
    <property type="protein sequence ID" value="SMG11041.1"/>
    <property type="molecule type" value="Genomic_DNA"/>
</dbReference>
<evidence type="ECO:0000256" key="8">
    <source>
        <dbReference type="SAM" id="Phobius"/>
    </source>
</evidence>
<feature type="transmembrane region" description="Helical" evidence="8">
    <location>
        <begin position="111"/>
        <end position="138"/>
    </location>
</feature>
<evidence type="ECO:0000256" key="4">
    <source>
        <dbReference type="ARBA" id="ARBA00022692"/>
    </source>
</evidence>
<dbReference type="OrthoDB" id="678161at2"/>
<dbReference type="InterPro" id="IPR026392">
    <property type="entry name" value="Exo/Archaeosortase_dom"/>
</dbReference>
<keyword evidence="5" id="KW-0378">Hydrolase</keyword>
<dbReference type="GO" id="GO:0006508">
    <property type="term" value="P:proteolysis"/>
    <property type="evidence" value="ECO:0007669"/>
    <property type="project" value="UniProtKB-KW"/>
</dbReference>
<dbReference type="GO" id="GO:0005886">
    <property type="term" value="C:plasma membrane"/>
    <property type="evidence" value="ECO:0007669"/>
    <property type="project" value="UniProtKB-SubCell"/>
</dbReference>
<proteinExistence type="predicted"/>
<dbReference type="RefSeq" id="WP_085515386.1">
    <property type="nucleotide sequence ID" value="NZ_FXAW01000001.1"/>
</dbReference>
<evidence type="ECO:0000256" key="1">
    <source>
        <dbReference type="ARBA" id="ARBA00004651"/>
    </source>
</evidence>
<keyword evidence="7 8" id="KW-0472">Membrane</keyword>
<evidence type="ECO:0000256" key="3">
    <source>
        <dbReference type="ARBA" id="ARBA00022670"/>
    </source>
</evidence>
<dbReference type="InterPro" id="IPR026323">
    <property type="entry name" value="Exosortase-related_prot_XrtF"/>
</dbReference>
<dbReference type="AlphaFoldDB" id="A0A1X7I9G8"/>
<protein>
    <submittedName>
        <fullName evidence="9">Exosortase family protein XrtF</fullName>
    </submittedName>
</protein>
<evidence type="ECO:0000256" key="5">
    <source>
        <dbReference type="ARBA" id="ARBA00022801"/>
    </source>
</evidence>
<evidence type="ECO:0000256" key="2">
    <source>
        <dbReference type="ARBA" id="ARBA00022475"/>
    </source>
</evidence>
<sequence>MSLYQDFKPSILFLAKFIGLYIILNVLYGFYLDASKGEADIMTKWVTEQTATIIGTYEDKIGTGPKDDLKSIYIYKESSAILSVYEGCNGLNVMIIFVSFLIAYGKIGARLLWFIPLGLVVIHLFNILRILLLFHVTISMPDFLYFSHKYLFTAFIYIAVFGMWALWIFKVNEK</sequence>
<gene>
    <name evidence="9" type="ORF">SAMN05661096_00373</name>
</gene>
<comment type="subcellular location">
    <subcellularLocation>
        <location evidence="1">Cell membrane</location>
        <topology evidence="1">Multi-pass membrane protein</topology>
    </subcellularLocation>
</comment>
<keyword evidence="3" id="KW-0645">Protease</keyword>
<dbReference type="GO" id="GO:0008233">
    <property type="term" value="F:peptidase activity"/>
    <property type="evidence" value="ECO:0007669"/>
    <property type="project" value="UniProtKB-KW"/>
</dbReference>
<keyword evidence="2" id="KW-1003">Cell membrane</keyword>
<organism evidence="9 10">
    <name type="scientific">Marivirga sericea</name>
    <dbReference type="NCBI Taxonomy" id="1028"/>
    <lineage>
        <taxon>Bacteria</taxon>
        <taxon>Pseudomonadati</taxon>
        <taxon>Bacteroidota</taxon>
        <taxon>Cytophagia</taxon>
        <taxon>Cytophagales</taxon>
        <taxon>Marivirgaceae</taxon>
        <taxon>Marivirga</taxon>
    </lineage>
</organism>
<dbReference type="NCBIfam" id="TIGR04178">
    <property type="entry name" value="exo_archaeo"/>
    <property type="match status" value="1"/>
</dbReference>
<evidence type="ECO:0000256" key="6">
    <source>
        <dbReference type="ARBA" id="ARBA00022989"/>
    </source>
</evidence>
<evidence type="ECO:0000313" key="10">
    <source>
        <dbReference type="Proteomes" id="UP000193804"/>
    </source>
</evidence>
<keyword evidence="6 8" id="KW-1133">Transmembrane helix</keyword>
<accession>A0A1X7I9G8</accession>
<feature type="transmembrane region" description="Helical" evidence="8">
    <location>
        <begin position="12"/>
        <end position="32"/>
    </location>
</feature>
<reference evidence="10" key="1">
    <citation type="submission" date="2017-04" db="EMBL/GenBank/DDBJ databases">
        <authorList>
            <person name="Varghese N."/>
            <person name="Submissions S."/>
        </authorList>
    </citation>
    <scope>NUCLEOTIDE SEQUENCE [LARGE SCALE GENOMIC DNA]</scope>
    <source>
        <strain evidence="10">DSM 4125</strain>
    </source>
</reference>
<dbReference type="STRING" id="1028.SAMN05661096_00373"/>
<name>A0A1X7I9G8_9BACT</name>
<dbReference type="Proteomes" id="UP000193804">
    <property type="component" value="Unassembled WGS sequence"/>
</dbReference>
<evidence type="ECO:0000256" key="7">
    <source>
        <dbReference type="ARBA" id="ARBA00023136"/>
    </source>
</evidence>
<feature type="transmembrane region" description="Helical" evidence="8">
    <location>
        <begin position="150"/>
        <end position="169"/>
    </location>
</feature>
<feature type="transmembrane region" description="Helical" evidence="8">
    <location>
        <begin position="80"/>
        <end position="104"/>
    </location>
</feature>